<dbReference type="AlphaFoldDB" id="A0A6I4NYG2"/>
<feature type="transmembrane region" description="Helical" evidence="10">
    <location>
        <begin position="70"/>
        <end position="93"/>
    </location>
</feature>
<keyword evidence="7 10" id="KW-0406">Ion transport</keyword>
<dbReference type="RefSeq" id="WP_160422832.1">
    <property type="nucleotide sequence ID" value="NZ_WSTA01000007.1"/>
</dbReference>
<dbReference type="NCBIfam" id="TIGR00220">
    <property type="entry name" value="mscL"/>
    <property type="match status" value="1"/>
</dbReference>
<evidence type="ECO:0000313" key="12">
    <source>
        <dbReference type="Proteomes" id="UP000438182"/>
    </source>
</evidence>
<dbReference type="SUPFAM" id="SSF81330">
    <property type="entry name" value="Gated mechanosensitive channel"/>
    <property type="match status" value="1"/>
</dbReference>
<keyword evidence="5 10" id="KW-0812">Transmembrane</keyword>
<dbReference type="InterPro" id="IPR019823">
    <property type="entry name" value="Mechanosensitive_channel_CS"/>
</dbReference>
<comment type="caution">
    <text evidence="11">The sequence shown here is derived from an EMBL/GenBank/DDBJ whole genome shotgun (WGS) entry which is preliminary data.</text>
</comment>
<evidence type="ECO:0000256" key="1">
    <source>
        <dbReference type="ARBA" id="ARBA00004651"/>
    </source>
</evidence>
<dbReference type="Proteomes" id="UP000438182">
    <property type="component" value="Unassembled WGS sequence"/>
</dbReference>
<dbReference type="EMBL" id="WSTA01000007">
    <property type="protein sequence ID" value="MWB97485.1"/>
    <property type="molecule type" value="Genomic_DNA"/>
</dbReference>
<feature type="transmembrane region" description="Helical" evidence="10">
    <location>
        <begin position="12"/>
        <end position="35"/>
    </location>
</feature>
<dbReference type="GO" id="GO:0005886">
    <property type="term" value="C:plasma membrane"/>
    <property type="evidence" value="ECO:0007669"/>
    <property type="project" value="UniProtKB-SubCell"/>
</dbReference>
<protein>
    <recommendedName>
        <fullName evidence="10">Large-conductance mechanosensitive channel</fullName>
    </recommendedName>
</protein>
<dbReference type="PANTHER" id="PTHR30266">
    <property type="entry name" value="MECHANOSENSITIVE CHANNEL MSCL"/>
    <property type="match status" value="1"/>
</dbReference>
<dbReference type="HAMAP" id="MF_00115">
    <property type="entry name" value="MscL"/>
    <property type="match status" value="1"/>
</dbReference>
<keyword evidence="12" id="KW-1185">Reference proteome</keyword>
<evidence type="ECO:0000256" key="10">
    <source>
        <dbReference type="HAMAP-Rule" id="MF_00115"/>
    </source>
</evidence>
<keyword evidence="3 10" id="KW-0813">Transport</keyword>
<evidence type="ECO:0000256" key="7">
    <source>
        <dbReference type="ARBA" id="ARBA00023065"/>
    </source>
</evidence>
<dbReference type="PANTHER" id="PTHR30266:SF2">
    <property type="entry name" value="LARGE-CONDUCTANCE MECHANOSENSITIVE CHANNEL"/>
    <property type="match status" value="1"/>
</dbReference>
<dbReference type="InterPro" id="IPR001185">
    <property type="entry name" value="MS_channel"/>
</dbReference>
<keyword evidence="9 10" id="KW-0407">Ion channel</keyword>
<proteinExistence type="inferred from homology"/>
<reference evidence="11 12" key="1">
    <citation type="submission" date="2019-12" db="EMBL/GenBank/DDBJ databases">
        <authorList>
            <person name="Kim Y.S."/>
        </authorList>
    </citation>
    <scope>NUCLEOTIDE SEQUENCE [LARGE SCALE GENOMIC DNA]</scope>
    <source>
        <strain evidence="11 12">MMS17-SY077</strain>
    </source>
</reference>
<keyword evidence="6 10" id="KW-1133">Transmembrane helix</keyword>
<dbReference type="GO" id="GO:0008381">
    <property type="term" value="F:mechanosensitive monoatomic ion channel activity"/>
    <property type="evidence" value="ECO:0007669"/>
    <property type="project" value="UniProtKB-UniRule"/>
</dbReference>
<evidence type="ECO:0000256" key="5">
    <source>
        <dbReference type="ARBA" id="ARBA00022692"/>
    </source>
</evidence>
<organism evidence="11 12">
    <name type="scientific">Agromyces seonyuensis</name>
    <dbReference type="NCBI Taxonomy" id="2662446"/>
    <lineage>
        <taxon>Bacteria</taxon>
        <taxon>Bacillati</taxon>
        <taxon>Actinomycetota</taxon>
        <taxon>Actinomycetes</taxon>
        <taxon>Micrococcales</taxon>
        <taxon>Microbacteriaceae</taxon>
        <taxon>Agromyces</taxon>
    </lineage>
</organism>
<evidence type="ECO:0000313" key="11">
    <source>
        <dbReference type="EMBL" id="MWB97485.1"/>
    </source>
</evidence>
<evidence type="ECO:0000256" key="8">
    <source>
        <dbReference type="ARBA" id="ARBA00023136"/>
    </source>
</evidence>
<dbReference type="PROSITE" id="PS01327">
    <property type="entry name" value="MSCL"/>
    <property type="match status" value="1"/>
</dbReference>
<dbReference type="Gene3D" id="1.10.1200.120">
    <property type="entry name" value="Large-conductance mechanosensitive channel, MscL, domain 1"/>
    <property type="match status" value="1"/>
</dbReference>
<evidence type="ECO:0000256" key="4">
    <source>
        <dbReference type="ARBA" id="ARBA00022475"/>
    </source>
</evidence>
<name>A0A6I4NYG2_9MICO</name>
<evidence type="ECO:0000256" key="6">
    <source>
        <dbReference type="ARBA" id="ARBA00022989"/>
    </source>
</evidence>
<gene>
    <name evidence="10 11" type="primary">mscL</name>
    <name evidence="11" type="ORF">GB864_02785</name>
</gene>
<evidence type="ECO:0000256" key="9">
    <source>
        <dbReference type="ARBA" id="ARBA00023303"/>
    </source>
</evidence>
<sequence length="153" mass="16054">MLKGFRDFIARGNVIDLAVAVVIGAAFTTIVNAIVSGIVNPLIALIFQAETLDQALVFQVPTLTGGETTFSFGLVIGAIINFLAVAVVVYFAFVMPMNKLKERQEAKARAAALAAGVVEPEVPLSETELLIQIRDLLAEQSSGASGTHGSHSA</sequence>
<keyword evidence="8 10" id="KW-0472">Membrane</keyword>
<keyword evidence="4 10" id="KW-1003">Cell membrane</keyword>
<dbReference type="InterPro" id="IPR037673">
    <property type="entry name" value="MSC/AndL"/>
</dbReference>
<comment type="subcellular location">
    <subcellularLocation>
        <location evidence="1 10">Cell membrane</location>
        <topology evidence="1 10">Multi-pass membrane protein</topology>
    </subcellularLocation>
</comment>
<comment type="similarity">
    <text evidence="2 10">Belongs to the MscL family.</text>
</comment>
<dbReference type="PRINTS" id="PR01264">
    <property type="entry name" value="MECHCHANNEL"/>
</dbReference>
<accession>A0A6I4NYG2</accession>
<evidence type="ECO:0000256" key="3">
    <source>
        <dbReference type="ARBA" id="ARBA00022448"/>
    </source>
</evidence>
<evidence type="ECO:0000256" key="2">
    <source>
        <dbReference type="ARBA" id="ARBA00007254"/>
    </source>
</evidence>
<dbReference type="InterPro" id="IPR036019">
    <property type="entry name" value="MscL_channel"/>
</dbReference>
<dbReference type="Pfam" id="PF01741">
    <property type="entry name" value="MscL"/>
    <property type="match status" value="1"/>
</dbReference>
<comment type="function">
    <text evidence="10">Channel that opens in response to stretch forces in the membrane lipid bilayer. May participate in the regulation of osmotic pressure changes within the cell.</text>
</comment>
<comment type="subunit">
    <text evidence="10">Homopentamer.</text>
</comment>